<evidence type="ECO:0000256" key="5">
    <source>
        <dbReference type="SAM" id="MobiDB-lite"/>
    </source>
</evidence>
<dbReference type="Proteomes" id="UP000199021">
    <property type="component" value="Unassembled WGS sequence"/>
</dbReference>
<feature type="compositionally biased region" description="Gly residues" evidence="5">
    <location>
        <begin position="239"/>
        <end position="248"/>
    </location>
</feature>
<evidence type="ECO:0000256" key="6">
    <source>
        <dbReference type="SAM" id="Phobius"/>
    </source>
</evidence>
<dbReference type="RefSeq" id="WP_090164767.1">
    <property type="nucleotide sequence ID" value="NZ_FOFB01000001.1"/>
</dbReference>
<feature type="compositionally biased region" description="Gly residues" evidence="5">
    <location>
        <begin position="201"/>
        <end position="213"/>
    </location>
</feature>
<dbReference type="Pfam" id="PF03544">
    <property type="entry name" value="TonB_C"/>
    <property type="match status" value="1"/>
</dbReference>
<evidence type="ECO:0000256" key="4">
    <source>
        <dbReference type="ARBA" id="ARBA00023136"/>
    </source>
</evidence>
<dbReference type="InParanoid" id="A0A1H8YUW5"/>
<dbReference type="AlphaFoldDB" id="A0A1H8YUW5"/>
<reference evidence="9" key="1">
    <citation type="submission" date="2016-10" db="EMBL/GenBank/DDBJ databases">
        <authorList>
            <person name="Varghese N."/>
            <person name="Submissions S."/>
        </authorList>
    </citation>
    <scope>NUCLEOTIDE SEQUENCE [LARGE SCALE GENOMIC DNA]</scope>
    <source>
        <strain evidence="9">DSM 24740</strain>
    </source>
</reference>
<feature type="compositionally biased region" description="Pro residues" evidence="5">
    <location>
        <begin position="74"/>
        <end position="99"/>
    </location>
</feature>
<name>A0A1H8YUW5_9BACT</name>
<keyword evidence="3 6" id="KW-1133">Transmembrane helix</keyword>
<dbReference type="NCBIfam" id="TIGR01352">
    <property type="entry name" value="tonB_Cterm"/>
    <property type="match status" value="1"/>
</dbReference>
<organism evidence="8 9">
    <name type="scientific">Neolewinella agarilytica</name>
    <dbReference type="NCBI Taxonomy" id="478744"/>
    <lineage>
        <taxon>Bacteria</taxon>
        <taxon>Pseudomonadati</taxon>
        <taxon>Bacteroidota</taxon>
        <taxon>Saprospiria</taxon>
        <taxon>Saprospirales</taxon>
        <taxon>Lewinellaceae</taxon>
        <taxon>Neolewinella</taxon>
    </lineage>
</organism>
<evidence type="ECO:0000259" key="7">
    <source>
        <dbReference type="Pfam" id="PF03544"/>
    </source>
</evidence>
<feature type="transmembrane region" description="Helical" evidence="6">
    <location>
        <begin position="18"/>
        <end position="39"/>
    </location>
</feature>
<evidence type="ECO:0000256" key="2">
    <source>
        <dbReference type="ARBA" id="ARBA00022692"/>
    </source>
</evidence>
<dbReference type="EMBL" id="FOFB01000001">
    <property type="protein sequence ID" value="SEP55873.1"/>
    <property type="molecule type" value="Genomic_DNA"/>
</dbReference>
<evidence type="ECO:0000256" key="3">
    <source>
        <dbReference type="ARBA" id="ARBA00022989"/>
    </source>
</evidence>
<evidence type="ECO:0000256" key="1">
    <source>
        <dbReference type="ARBA" id="ARBA00004167"/>
    </source>
</evidence>
<dbReference type="OrthoDB" id="1496316at2"/>
<evidence type="ECO:0000313" key="8">
    <source>
        <dbReference type="EMBL" id="SEP55873.1"/>
    </source>
</evidence>
<dbReference type="GO" id="GO:0055085">
    <property type="term" value="P:transmembrane transport"/>
    <property type="evidence" value="ECO:0007669"/>
    <property type="project" value="InterPro"/>
</dbReference>
<keyword evidence="4 6" id="KW-0472">Membrane</keyword>
<proteinExistence type="predicted"/>
<keyword evidence="9" id="KW-1185">Reference proteome</keyword>
<evidence type="ECO:0000313" key="9">
    <source>
        <dbReference type="Proteomes" id="UP000199021"/>
    </source>
</evidence>
<dbReference type="STRING" id="478744.SAMN05444359_1019"/>
<accession>A0A1H8YUW5</accession>
<protein>
    <submittedName>
        <fullName evidence="8">Outer membrane transport energization protein TonB</fullName>
    </submittedName>
</protein>
<gene>
    <name evidence="8" type="ORF">SAMN05444359_1019</name>
</gene>
<feature type="region of interest" description="Disordered" evidence="5">
    <location>
        <begin position="59"/>
        <end position="261"/>
    </location>
</feature>
<dbReference type="Gene3D" id="3.30.1150.10">
    <property type="match status" value="1"/>
</dbReference>
<comment type="subcellular location">
    <subcellularLocation>
        <location evidence="1">Membrane</location>
        <topology evidence="1">Single-pass membrane protein</topology>
    </subcellularLocation>
</comment>
<feature type="domain" description="TonB C-terminal" evidence="7">
    <location>
        <begin position="260"/>
        <end position="326"/>
    </location>
</feature>
<dbReference type="InterPro" id="IPR037682">
    <property type="entry name" value="TonB_C"/>
</dbReference>
<sequence>MDVQLSESEIRGDRRGKIAAGIGFILFILLLVIPVFYHLNPPPGQPGILVNLGFVDTGEGSENAGPSAPAVAEPTPPDPVPTPPEPQEATPPPPPPAAPTKPVEQQREVVQQETPAEIALRKQKAQEEARRQEAEAQRQREADAERRQQQEAEAAERRRQEAIDAENRRRAAEAAEAQRRAEAAEAARQAEANATRDQIGGLFGSGGGNGNTGKPGNQGDPNGDPNADRLTGISTGDGRVSGGLGGRGVLKSPPVRENSQVSGRVVVSVCVGPDGSISEAKYTQSGSSTADPNLVAAAIKNARAWKFKADPTAPQRQCGKITYDFKVQ</sequence>
<dbReference type="GO" id="GO:0016020">
    <property type="term" value="C:membrane"/>
    <property type="evidence" value="ECO:0007669"/>
    <property type="project" value="UniProtKB-SubCell"/>
</dbReference>
<feature type="compositionally biased region" description="Basic and acidic residues" evidence="5">
    <location>
        <begin position="124"/>
        <end position="185"/>
    </location>
</feature>
<keyword evidence="2 6" id="KW-0812">Transmembrane</keyword>
<dbReference type="InterPro" id="IPR006260">
    <property type="entry name" value="TonB/TolA_C"/>
</dbReference>
<feature type="compositionally biased region" description="Low complexity" evidence="5">
    <location>
        <begin position="100"/>
        <end position="113"/>
    </location>
</feature>